<feature type="signal peptide" evidence="2">
    <location>
        <begin position="1"/>
        <end position="24"/>
    </location>
</feature>
<sequence length="335" mass="36409">MTKTTALCLLPFLAALTLGGAGQAQTTTAPPRVVLGTTQQDGVAAKLGETFTLGKASPLNFTLLSADYSVGRVVIGNTVYFPKVGEKLLVLHYTVHNPQSRDVRYYWPDLTFTAVDAQDRNYPFAQAVAREGTSERLELNLKPAQKVQVMTVIRVPAAGVVPKLMVAREAALLRYDLRGQVRKLAAGLADPADASGATPLAQLPATMNAFRSLERFDVRLDDVQFTNDVLGGKAPPAGQRYLSATFTLRSMEPRGSRYAWSDFKPILKDADGERVEYNQMLLKASRDEKAVGTLEAGEEVRVRFYFALPANVNGQSLSLTDGAGRPLLFDISSAR</sequence>
<evidence type="ECO:0000256" key="1">
    <source>
        <dbReference type="ARBA" id="ARBA00022729"/>
    </source>
</evidence>
<dbReference type="Gene3D" id="2.60.40.1240">
    <property type="match status" value="1"/>
</dbReference>
<dbReference type="RefSeq" id="WP_157458514.1">
    <property type="nucleotide sequence ID" value="NZ_WQLB01000006.1"/>
</dbReference>
<dbReference type="InterPro" id="IPR029050">
    <property type="entry name" value="Immunoprotect_excell_Ig-like"/>
</dbReference>
<keyword evidence="1 2" id="KW-0732">Signal</keyword>
<evidence type="ECO:0000313" key="3">
    <source>
        <dbReference type="EMBL" id="MVN86461.1"/>
    </source>
</evidence>
<evidence type="ECO:0008006" key="5">
    <source>
        <dbReference type="Google" id="ProtNLM"/>
    </source>
</evidence>
<organism evidence="3 4">
    <name type="scientific">Deinococcus arboris</name>
    <dbReference type="NCBI Taxonomy" id="2682977"/>
    <lineage>
        <taxon>Bacteria</taxon>
        <taxon>Thermotogati</taxon>
        <taxon>Deinococcota</taxon>
        <taxon>Deinococci</taxon>
        <taxon>Deinococcales</taxon>
        <taxon>Deinococcaceae</taxon>
        <taxon>Deinococcus</taxon>
    </lineage>
</organism>
<evidence type="ECO:0000313" key="4">
    <source>
        <dbReference type="Proteomes" id="UP000483286"/>
    </source>
</evidence>
<protein>
    <recommendedName>
        <fullName evidence="5">DUF4352 domain-containing protein</fullName>
    </recommendedName>
</protein>
<gene>
    <name evidence="3" type="ORF">GO986_06750</name>
</gene>
<name>A0A7C9LQ63_9DEIO</name>
<dbReference type="Proteomes" id="UP000483286">
    <property type="component" value="Unassembled WGS sequence"/>
</dbReference>
<keyword evidence="4" id="KW-1185">Reference proteome</keyword>
<dbReference type="AlphaFoldDB" id="A0A7C9LQ63"/>
<dbReference type="EMBL" id="WQLB01000006">
    <property type="protein sequence ID" value="MVN86461.1"/>
    <property type="molecule type" value="Genomic_DNA"/>
</dbReference>
<proteinExistence type="predicted"/>
<feature type="chain" id="PRO_5028853600" description="DUF4352 domain-containing protein" evidence="2">
    <location>
        <begin position="25"/>
        <end position="335"/>
    </location>
</feature>
<comment type="caution">
    <text evidence="3">The sequence shown here is derived from an EMBL/GenBank/DDBJ whole genome shotgun (WGS) entry which is preliminary data.</text>
</comment>
<evidence type="ECO:0000256" key="2">
    <source>
        <dbReference type="SAM" id="SignalP"/>
    </source>
</evidence>
<reference evidence="3 4" key="1">
    <citation type="submission" date="2019-12" db="EMBL/GenBank/DDBJ databases">
        <title>Deinococcus sp. HMF7620 Genome sequencing and assembly.</title>
        <authorList>
            <person name="Kang H."/>
            <person name="Kim H."/>
            <person name="Joh K."/>
        </authorList>
    </citation>
    <scope>NUCLEOTIDE SEQUENCE [LARGE SCALE GENOMIC DNA]</scope>
    <source>
        <strain evidence="3 4">HMF7620</strain>
    </source>
</reference>
<accession>A0A7C9LQ63</accession>